<dbReference type="PROSITE" id="PS00086">
    <property type="entry name" value="CYTOCHROME_P450"/>
    <property type="match status" value="1"/>
</dbReference>
<accession>F0ZBC7</accession>
<evidence type="ECO:0000256" key="2">
    <source>
        <dbReference type="ARBA" id="ARBA00004167"/>
    </source>
</evidence>
<dbReference type="PANTHER" id="PTHR24303:SF31">
    <property type="entry name" value="CYTOCHROME P450 307A1-RELATED"/>
    <property type="match status" value="1"/>
</dbReference>
<evidence type="ECO:0000256" key="12">
    <source>
        <dbReference type="PIRSR" id="PIRSR602401-1"/>
    </source>
</evidence>
<feature type="signal peptide" evidence="14">
    <location>
        <begin position="1"/>
        <end position="18"/>
    </location>
</feature>
<evidence type="ECO:0000256" key="10">
    <source>
        <dbReference type="ARBA" id="ARBA00023033"/>
    </source>
</evidence>
<keyword evidence="14" id="KW-0732">Signal</keyword>
<dbReference type="OMA" id="IPNIWVM"/>
<keyword evidence="9 12" id="KW-0408">Iron</keyword>
<dbReference type="InterPro" id="IPR036396">
    <property type="entry name" value="Cyt_P450_sf"/>
</dbReference>
<dbReference type="AlphaFoldDB" id="F0ZBC7"/>
<dbReference type="FunFam" id="1.10.630.10:FF:000068">
    <property type="entry name" value="Probable cytochrome P450 508A2"/>
    <property type="match status" value="1"/>
</dbReference>
<evidence type="ECO:0000256" key="3">
    <source>
        <dbReference type="ARBA" id="ARBA00010617"/>
    </source>
</evidence>
<dbReference type="GO" id="GO:0016712">
    <property type="term" value="F:oxidoreductase activity, acting on paired donors, with incorporation or reduction of molecular oxygen, reduced flavin or flavoprotein as one donor, and incorporation of one atom of oxygen"/>
    <property type="evidence" value="ECO:0000318"/>
    <property type="project" value="GO_Central"/>
</dbReference>
<dbReference type="Pfam" id="PF00067">
    <property type="entry name" value="p450"/>
    <property type="match status" value="1"/>
</dbReference>
<sequence length="488" mass="56823">MDILNFFLLLIIVYLIHSSYVKFRSIHPNQLSGPIPIPFLGNLHQLGKLPHRTFMSLQKIYGPIFRLYFGDTYTVVVCSLDIAKEIYIDKFDNFSDRSATTTFELHSSNFSGISSGNGEYWKKNKIVVSKALRRINLNELGVYNFLELQVNQLLNIINKDYKNKKQFPIRTFTQKYSISTMFKYVFSEELNLDDNEMSNINNIAKPIDKIFKELGTGKLGDYINLFKPFFYYYSKYTDKHFYNVKEQVKKRYHEHLSNFNSKKHRDLIDYLIEEFGSDEKKIDIVIQIIFDVLLAGIETTALAIELATMILVNNPEVQEKVYDELRSVVGPNRNRVYLTDKSKTLYTNAMIKENFRTHPSGPFGIPRVAKENCYVGDSYFVPKGAQIIVNFFSLSYNEDIYKNCEQYDPNRFLNSTAHISNEEYYTFGLGPRACLGLHLAIDEYYLFITNLILNYKISSVDGNKINYDENYGLTLKPTEFNLVLEPRN</sequence>
<dbReference type="Proteomes" id="UP000001064">
    <property type="component" value="Unassembled WGS sequence"/>
</dbReference>
<evidence type="ECO:0000256" key="13">
    <source>
        <dbReference type="RuleBase" id="RU000461"/>
    </source>
</evidence>
<dbReference type="Gene3D" id="1.10.630.10">
    <property type="entry name" value="Cytochrome P450"/>
    <property type="match status" value="1"/>
</dbReference>
<keyword evidence="11" id="KW-0472">Membrane</keyword>
<dbReference type="KEGG" id="dpp:DICPUDRAFT_45676"/>
<dbReference type="InterPro" id="IPR001128">
    <property type="entry name" value="Cyt_P450"/>
</dbReference>
<dbReference type="InterPro" id="IPR017972">
    <property type="entry name" value="Cyt_P450_CS"/>
</dbReference>
<dbReference type="RefSeq" id="XP_003284742.1">
    <property type="nucleotide sequence ID" value="XM_003284694.1"/>
</dbReference>
<dbReference type="GeneID" id="10506668"/>
<name>F0ZBC7_DICPU</name>
<comment type="similarity">
    <text evidence="3 13">Belongs to the cytochrome P450 family.</text>
</comment>
<dbReference type="CDD" id="cd20617">
    <property type="entry name" value="CYP1_2-like"/>
    <property type="match status" value="1"/>
</dbReference>
<dbReference type="PANTHER" id="PTHR24303">
    <property type="entry name" value="HEME-BINDING MONOOXYGENASE FAMILY"/>
    <property type="match status" value="1"/>
</dbReference>
<dbReference type="OrthoDB" id="1055148at2759"/>
<dbReference type="GO" id="GO:0016020">
    <property type="term" value="C:membrane"/>
    <property type="evidence" value="ECO:0007669"/>
    <property type="project" value="UniProtKB-SubCell"/>
</dbReference>
<evidence type="ECO:0008006" key="17">
    <source>
        <dbReference type="Google" id="ProtNLM"/>
    </source>
</evidence>
<evidence type="ECO:0000313" key="16">
    <source>
        <dbReference type="Proteomes" id="UP000001064"/>
    </source>
</evidence>
<evidence type="ECO:0000256" key="4">
    <source>
        <dbReference type="ARBA" id="ARBA00022617"/>
    </source>
</evidence>
<dbReference type="PRINTS" id="PR00385">
    <property type="entry name" value="P450"/>
</dbReference>
<evidence type="ECO:0000256" key="7">
    <source>
        <dbReference type="ARBA" id="ARBA00022989"/>
    </source>
</evidence>
<evidence type="ECO:0000256" key="6">
    <source>
        <dbReference type="ARBA" id="ARBA00022723"/>
    </source>
</evidence>
<keyword evidence="16" id="KW-1185">Reference proteome</keyword>
<proteinExistence type="inferred from homology"/>
<dbReference type="SUPFAM" id="SSF48264">
    <property type="entry name" value="Cytochrome P450"/>
    <property type="match status" value="1"/>
</dbReference>
<dbReference type="GO" id="GO:0005506">
    <property type="term" value="F:iron ion binding"/>
    <property type="evidence" value="ECO:0007669"/>
    <property type="project" value="InterPro"/>
</dbReference>
<evidence type="ECO:0000313" key="15">
    <source>
        <dbReference type="EMBL" id="EGC38751.1"/>
    </source>
</evidence>
<evidence type="ECO:0000256" key="14">
    <source>
        <dbReference type="SAM" id="SignalP"/>
    </source>
</evidence>
<dbReference type="InterPro" id="IPR002401">
    <property type="entry name" value="Cyt_P450_E_grp-I"/>
</dbReference>
<keyword evidence="5" id="KW-0812">Transmembrane</keyword>
<dbReference type="InParanoid" id="F0ZBC7"/>
<keyword evidence="6 12" id="KW-0479">Metal-binding</keyword>
<evidence type="ECO:0000256" key="5">
    <source>
        <dbReference type="ARBA" id="ARBA00022692"/>
    </source>
</evidence>
<keyword evidence="8 13" id="KW-0560">Oxidoreductase</keyword>
<organism evidence="15 16">
    <name type="scientific">Dictyostelium purpureum</name>
    <name type="common">Slime mold</name>
    <dbReference type="NCBI Taxonomy" id="5786"/>
    <lineage>
        <taxon>Eukaryota</taxon>
        <taxon>Amoebozoa</taxon>
        <taxon>Evosea</taxon>
        <taxon>Eumycetozoa</taxon>
        <taxon>Dictyostelia</taxon>
        <taxon>Dictyosteliales</taxon>
        <taxon>Dictyosteliaceae</taxon>
        <taxon>Dictyostelium</taxon>
    </lineage>
</organism>
<dbReference type="GO" id="GO:0020037">
    <property type="term" value="F:heme binding"/>
    <property type="evidence" value="ECO:0000318"/>
    <property type="project" value="GO_Central"/>
</dbReference>
<comment type="cofactor">
    <cofactor evidence="1 12">
        <name>heme</name>
        <dbReference type="ChEBI" id="CHEBI:30413"/>
    </cofactor>
</comment>
<dbReference type="EMBL" id="GL870970">
    <property type="protein sequence ID" value="EGC38751.1"/>
    <property type="molecule type" value="Genomic_DNA"/>
</dbReference>
<evidence type="ECO:0000256" key="1">
    <source>
        <dbReference type="ARBA" id="ARBA00001971"/>
    </source>
</evidence>
<keyword evidence="10 13" id="KW-0503">Monooxygenase</keyword>
<comment type="subcellular location">
    <subcellularLocation>
        <location evidence="2">Membrane</location>
        <topology evidence="2">Single-pass membrane protein</topology>
    </subcellularLocation>
</comment>
<reference evidence="16" key="1">
    <citation type="journal article" date="2011" name="Genome Biol.">
        <title>Comparative genomics of the social amoebae Dictyostelium discoideum and Dictyostelium purpureum.</title>
        <authorList>
            <consortium name="US DOE Joint Genome Institute (JGI-PGF)"/>
            <person name="Sucgang R."/>
            <person name="Kuo A."/>
            <person name="Tian X."/>
            <person name="Salerno W."/>
            <person name="Parikh A."/>
            <person name="Feasley C.L."/>
            <person name="Dalin E."/>
            <person name="Tu H."/>
            <person name="Huang E."/>
            <person name="Barry K."/>
            <person name="Lindquist E."/>
            <person name="Shapiro H."/>
            <person name="Bruce D."/>
            <person name="Schmutz J."/>
            <person name="Salamov A."/>
            <person name="Fey P."/>
            <person name="Gaudet P."/>
            <person name="Anjard C."/>
            <person name="Babu M.M."/>
            <person name="Basu S."/>
            <person name="Bushmanova Y."/>
            <person name="van der Wel H."/>
            <person name="Katoh-Kurasawa M."/>
            <person name="Dinh C."/>
            <person name="Coutinho P.M."/>
            <person name="Saito T."/>
            <person name="Elias M."/>
            <person name="Schaap P."/>
            <person name="Kay R.R."/>
            <person name="Henrissat B."/>
            <person name="Eichinger L."/>
            <person name="Rivero F."/>
            <person name="Putnam N.H."/>
            <person name="West C.M."/>
            <person name="Loomis W.F."/>
            <person name="Chisholm R.L."/>
            <person name="Shaulsky G."/>
            <person name="Strassmann J.E."/>
            <person name="Queller D.C."/>
            <person name="Kuspa A."/>
            <person name="Grigoriev I.V."/>
        </authorList>
    </citation>
    <scope>NUCLEOTIDE SEQUENCE [LARGE SCALE GENOMIC DNA]</scope>
    <source>
        <strain evidence="16">QSDP1</strain>
    </source>
</reference>
<protein>
    <recommendedName>
        <fullName evidence="17">Cytochrome P450 family protein</fullName>
    </recommendedName>
</protein>
<feature type="binding site" description="axial binding residue" evidence="12">
    <location>
        <position position="434"/>
    </location>
    <ligand>
        <name>heme</name>
        <dbReference type="ChEBI" id="CHEBI:30413"/>
    </ligand>
    <ligandPart>
        <name>Fe</name>
        <dbReference type="ChEBI" id="CHEBI:18248"/>
    </ligandPart>
</feature>
<evidence type="ECO:0000256" key="9">
    <source>
        <dbReference type="ARBA" id="ARBA00023004"/>
    </source>
</evidence>
<gene>
    <name evidence="15" type="ORF">DICPUDRAFT_45676</name>
</gene>
<keyword evidence="7" id="KW-1133">Transmembrane helix</keyword>
<evidence type="ECO:0000256" key="8">
    <source>
        <dbReference type="ARBA" id="ARBA00023002"/>
    </source>
</evidence>
<dbReference type="PRINTS" id="PR00463">
    <property type="entry name" value="EP450I"/>
</dbReference>
<evidence type="ECO:0000256" key="11">
    <source>
        <dbReference type="ARBA" id="ARBA00023136"/>
    </source>
</evidence>
<dbReference type="STRING" id="5786.F0ZBC7"/>
<dbReference type="eggNOG" id="KOG0156">
    <property type="taxonomic scope" value="Eukaryota"/>
</dbReference>
<feature type="chain" id="PRO_5003265014" description="Cytochrome P450 family protein" evidence="14">
    <location>
        <begin position="19"/>
        <end position="488"/>
    </location>
</feature>
<dbReference type="VEuPathDB" id="AmoebaDB:DICPUDRAFT_45676"/>
<keyword evidence="4 12" id="KW-0349">Heme</keyword>